<evidence type="ECO:0000256" key="1">
    <source>
        <dbReference type="SAM" id="MobiDB-lite"/>
    </source>
</evidence>
<organism evidence="2 3">
    <name type="scientific">Gigaspora margarita</name>
    <dbReference type="NCBI Taxonomy" id="4874"/>
    <lineage>
        <taxon>Eukaryota</taxon>
        <taxon>Fungi</taxon>
        <taxon>Fungi incertae sedis</taxon>
        <taxon>Mucoromycota</taxon>
        <taxon>Glomeromycotina</taxon>
        <taxon>Glomeromycetes</taxon>
        <taxon>Diversisporales</taxon>
        <taxon>Gigasporaceae</taxon>
        <taxon>Gigaspora</taxon>
    </lineage>
</organism>
<evidence type="ECO:0000313" key="2">
    <source>
        <dbReference type="EMBL" id="CAG8514659.1"/>
    </source>
</evidence>
<accession>A0ABM8W3E8</accession>
<evidence type="ECO:0000313" key="3">
    <source>
        <dbReference type="Proteomes" id="UP000789901"/>
    </source>
</evidence>
<reference evidence="2 3" key="1">
    <citation type="submission" date="2021-06" db="EMBL/GenBank/DDBJ databases">
        <authorList>
            <person name="Kallberg Y."/>
            <person name="Tangrot J."/>
            <person name="Rosling A."/>
        </authorList>
    </citation>
    <scope>NUCLEOTIDE SEQUENCE [LARGE SCALE GENOMIC DNA]</scope>
    <source>
        <strain evidence="2 3">120-4 pot B 10/14</strain>
    </source>
</reference>
<dbReference type="Proteomes" id="UP000789901">
    <property type="component" value="Unassembled WGS sequence"/>
</dbReference>
<sequence>MSFIGAQTASPTVSSFTTSGTLIIATPSTSSSRTTSTTNSASGASGSAASATR</sequence>
<dbReference type="EMBL" id="CAJVQB010000952">
    <property type="protein sequence ID" value="CAG8514659.1"/>
    <property type="molecule type" value="Genomic_DNA"/>
</dbReference>
<protein>
    <submittedName>
        <fullName evidence="2">43144_t:CDS:1</fullName>
    </submittedName>
</protein>
<proteinExistence type="predicted"/>
<gene>
    <name evidence="2" type="ORF">GMARGA_LOCUS2857</name>
</gene>
<name>A0ABM8W3E8_GIGMA</name>
<feature type="compositionally biased region" description="Low complexity" evidence="1">
    <location>
        <begin position="25"/>
        <end position="53"/>
    </location>
</feature>
<comment type="caution">
    <text evidence="2">The sequence shown here is derived from an EMBL/GenBank/DDBJ whole genome shotgun (WGS) entry which is preliminary data.</text>
</comment>
<keyword evidence="3" id="KW-1185">Reference proteome</keyword>
<feature type="region of interest" description="Disordered" evidence="1">
    <location>
        <begin position="24"/>
        <end position="53"/>
    </location>
</feature>